<dbReference type="EMBL" id="ML179350">
    <property type="protein sequence ID" value="THU89991.1"/>
    <property type="molecule type" value="Genomic_DNA"/>
</dbReference>
<protein>
    <recommendedName>
        <fullName evidence="2">DUF6534 domain-containing protein</fullName>
    </recommendedName>
</protein>
<dbReference type="Pfam" id="PF20152">
    <property type="entry name" value="DUF6534"/>
    <property type="match status" value="1"/>
</dbReference>
<feature type="transmembrane region" description="Helical" evidence="1">
    <location>
        <begin position="59"/>
        <end position="77"/>
    </location>
</feature>
<keyword evidence="1" id="KW-1133">Transmembrane helix</keyword>
<keyword evidence="4" id="KW-1185">Reference proteome</keyword>
<dbReference type="OrthoDB" id="2535105at2759"/>
<dbReference type="PANTHER" id="PTHR40465:SF1">
    <property type="entry name" value="DUF6534 DOMAIN-CONTAINING PROTEIN"/>
    <property type="match status" value="1"/>
</dbReference>
<feature type="transmembrane region" description="Helical" evidence="1">
    <location>
        <begin position="97"/>
        <end position="117"/>
    </location>
</feature>
<gene>
    <name evidence="3" type="ORF">K435DRAFT_841597</name>
</gene>
<dbReference type="AlphaFoldDB" id="A0A4S8LLP1"/>
<proteinExistence type="predicted"/>
<keyword evidence="1" id="KW-0812">Transmembrane</keyword>
<feature type="transmembrane region" description="Helical" evidence="1">
    <location>
        <begin position="20"/>
        <end position="47"/>
    </location>
</feature>
<feature type="domain" description="DUF6534" evidence="2">
    <location>
        <begin position="181"/>
        <end position="268"/>
    </location>
</feature>
<feature type="transmembrane region" description="Helical" evidence="1">
    <location>
        <begin position="129"/>
        <end position="151"/>
    </location>
</feature>
<evidence type="ECO:0000256" key="1">
    <source>
        <dbReference type="SAM" id="Phobius"/>
    </source>
</evidence>
<sequence length="348" mass="38432">MSDQSTPASSHLPPFDLGPTLGALELGVLLATLLYGTVLVQLFNYFHSQFQDRPAIKRLVYFIALIETLDTSLLWTYLYSRTVHHFGDFEMLAQPYWALALIVPLGDLAISGVQLFFAYRVYKLTQKRFYPVLCILFSMLRLVKGSAIAITMATEGSTVTIPGYVVKFKPLVLVALALGAGMDVANTIALCMCFVRRNGEAQARTRRIIDKLILWTIETGLITSLCGVLELILMATTDSSDDLMWIFFFFQSPKLYSNALLASLNRRALLQSLGQNVSVNADSRLSSARRNVRIDVDIDHSGEPVLPSQSDLFNKGSDKISACGIELHTIPGSKNSHGSTEDRALSVV</sequence>
<accession>A0A4S8LLP1</accession>
<dbReference type="InterPro" id="IPR045339">
    <property type="entry name" value="DUF6534"/>
</dbReference>
<reference evidence="3 4" key="1">
    <citation type="journal article" date="2019" name="Nat. Ecol. Evol.">
        <title>Megaphylogeny resolves global patterns of mushroom evolution.</title>
        <authorList>
            <person name="Varga T."/>
            <person name="Krizsan K."/>
            <person name="Foldi C."/>
            <person name="Dima B."/>
            <person name="Sanchez-Garcia M."/>
            <person name="Sanchez-Ramirez S."/>
            <person name="Szollosi G.J."/>
            <person name="Szarkandi J.G."/>
            <person name="Papp V."/>
            <person name="Albert L."/>
            <person name="Andreopoulos W."/>
            <person name="Angelini C."/>
            <person name="Antonin V."/>
            <person name="Barry K.W."/>
            <person name="Bougher N.L."/>
            <person name="Buchanan P."/>
            <person name="Buyck B."/>
            <person name="Bense V."/>
            <person name="Catcheside P."/>
            <person name="Chovatia M."/>
            <person name="Cooper J."/>
            <person name="Damon W."/>
            <person name="Desjardin D."/>
            <person name="Finy P."/>
            <person name="Geml J."/>
            <person name="Haridas S."/>
            <person name="Hughes K."/>
            <person name="Justo A."/>
            <person name="Karasinski D."/>
            <person name="Kautmanova I."/>
            <person name="Kiss B."/>
            <person name="Kocsube S."/>
            <person name="Kotiranta H."/>
            <person name="LaButti K.M."/>
            <person name="Lechner B.E."/>
            <person name="Liimatainen K."/>
            <person name="Lipzen A."/>
            <person name="Lukacs Z."/>
            <person name="Mihaltcheva S."/>
            <person name="Morgado L.N."/>
            <person name="Niskanen T."/>
            <person name="Noordeloos M.E."/>
            <person name="Ohm R.A."/>
            <person name="Ortiz-Santana B."/>
            <person name="Ovrebo C."/>
            <person name="Racz N."/>
            <person name="Riley R."/>
            <person name="Savchenko A."/>
            <person name="Shiryaev A."/>
            <person name="Soop K."/>
            <person name="Spirin V."/>
            <person name="Szebenyi C."/>
            <person name="Tomsovsky M."/>
            <person name="Tulloss R.E."/>
            <person name="Uehling J."/>
            <person name="Grigoriev I.V."/>
            <person name="Vagvolgyi C."/>
            <person name="Papp T."/>
            <person name="Martin F.M."/>
            <person name="Miettinen O."/>
            <person name="Hibbett D.S."/>
            <person name="Nagy L.G."/>
        </authorList>
    </citation>
    <scope>NUCLEOTIDE SEQUENCE [LARGE SCALE GENOMIC DNA]</scope>
    <source>
        <strain evidence="3 4">CBS 962.96</strain>
    </source>
</reference>
<evidence type="ECO:0000313" key="4">
    <source>
        <dbReference type="Proteomes" id="UP000297245"/>
    </source>
</evidence>
<organism evidence="3 4">
    <name type="scientific">Dendrothele bispora (strain CBS 962.96)</name>
    <dbReference type="NCBI Taxonomy" id="1314807"/>
    <lineage>
        <taxon>Eukaryota</taxon>
        <taxon>Fungi</taxon>
        <taxon>Dikarya</taxon>
        <taxon>Basidiomycota</taxon>
        <taxon>Agaricomycotina</taxon>
        <taxon>Agaricomycetes</taxon>
        <taxon>Agaricomycetidae</taxon>
        <taxon>Agaricales</taxon>
        <taxon>Agaricales incertae sedis</taxon>
        <taxon>Dendrothele</taxon>
    </lineage>
</organism>
<dbReference type="PANTHER" id="PTHR40465">
    <property type="entry name" value="CHROMOSOME 1, WHOLE GENOME SHOTGUN SEQUENCE"/>
    <property type="match status" value="1"/>
</dbReference>
<dbReference type="Proteomes" id="UP000297245">
    <property type="component" value="Unassembled WGS sequence"/>
</dbReference>
<name>A0A4S8LLP1_DENBC</name>
<feature type="transmembrane region" description="Helical" evidence="1">
    <location>
        <begin position="212"/>
        <end position="237"/>
    </location>
</feature>
<evidence type="ECO:0000313" key="3">
    <source>
        <dbReference type="EMBL" id="THU89991.1"/>
    </source>
</evidence>
<feature type="transmembrane region" description="Helical" evidence="1">
    <location>
        <begin position="171"/>
        <end position="191"/>
    </location>
</feature>
<evidence type="ECO:0000259" key="2">
    <source>
        <dbReference type="Pfam" id="PF20152"/>
    </source>
</evidence>
<keyword evidence="1" id="KW-0472">Membrane</keyword>